<dbReference type="PIRSF" id="PIRSF016838">
    <property type="entry name" value="PafC"/>
    <property type="match status" value="1"/>
</dbReference>
<reference evidence="4 5" key="1">
    <citation type="journal article" date="2004" name="Nucleic Acids Res.">
        <title>The genome sequence of Bacillus cereus ATCC 10987 reveals metabolic adaptations and a large plasmid related to Bacillus anthracis pXO1.</title>
        <authorList>
            <person name="Rasko D.A."/>
            <person name="Ravel J."/>
            <person name="Okstad O.A."/>
            <person name="Helgason E."/>
            <person name="Cer R.Z."/>
            <person name="Jiang L."/>
            <person name="Shores K.A."/>
            <person name="Fouts D.E."/>
            <person name="Tourasse N.J."/>
            <person name="Angiuoli S.V."/>
            <person name="Kolonay J."/>
            <person name="Nelson W.C."/>
            <person name="Kolsto A.-B."/>
            <person name="Fraser C.M."/>
            <person name="Read T.D."/>
        </authorList>
    </citation>
    <scope>NUCLEOTIDE SEQUENCE [LARGE SCALE GENOMIC DNA]</scope>
    <source>
        <strain evidence="5">ATCC 10987 / NRS 248</strain>
    </source>
</reference>
<dbReference type="PANTHER" id="PTHR34580">
    <property type="match status" value="1"/>
</dbReference>
<evidence type="ECO:0000259" key="3">
    <source>
        <dbReference type="Pfam" id="PF25583"/>
    </source>
</evidence>
<dbReference type="Proteomes" id="UP000002527">
    <property type="component" value="Chromosome"/>
</dbReference>
<feature type="domain" description="Helix-turn-helix type 11" evidence="1">
    <location>
        <begin position="37"/>
        <end position="92"/>
    </location>
</feature>
<dbReference type="PANTHER" id="PTHR34580:SF9">
    <property type="entry name" value="SLL5097 PROTEIN"/>
    <property type="match status" value="1"/>
</dbReference>
<dbReference type="Pfam" id="PF25583">
    <property type="entry name" value="WCX"/>
    <property type="match status" value="1"/>
</dbReference>
<dbReference type="Gene3D" id="1.10.10.10">
    <property type="entry name" value="Winged helix-like DNA-binding domain superfamily/Winged helix DNA-binding domain"/>
    <property type="match status" value="1"/>
</dbReference>
<dbReference type="InterPro" id="IPR013196">
    <property type="entry name" value="HTH_11"/>
</dbReference>
<dbReference type="EMBL" id="AE017194">
    <property type="protein sequence ID" value="AAS39649.1"/>
    <property type="molecule type" value="Genomic_DNA"/>
</dbReference>
<dbReference type="Pfam" id="PF08279">
    <property type="entry name" value="HTH_11"/>
    <property type="match status" value="1"/>
</dbReference>
<proteinExistence type="predicted"/>
<protein>
    <recommendedName>
        <fullName evidence="6">DNA-binding transcriptional regulator</fullName>
    </recommendedName>
</protein>
<name>Q73DJ6_BACC1</name>
<dbReference type="KEGG" id="bca:BCE_0716"/>
<evidence type="ECO:0008006" key="6">
    <source>
        <dbReference type="Google" id="ProtNLM"/>
    </source>
</evidence>
<dbReference type="InterPro" id="IPR028349">
    <property type="entry name" value="PafC-like"/>
</dbReference>
<dbReference type="SUPFAM" id="SSF46785">
    <property type="entry name" value="Winged helix' DNA-binding domain"/>
    <property type="match status" value="1"/>
</dbReference>
<feature type="domain" description="WCX" evidence="3">
    <location>
        <begin position="262"/>
        <end position="339"/>
    </location>
</feature>
<organism evidence="4 5">
    <name type="scientific">Bacillus cereus (strain ATCC 10987 / NRS 248)</name>
    <dbReference type="NCBI Taxonomy" id="222523"/>
    <lineage>
        <taxon>Bacteria</taxon>
        <taxon>Bacillati</taxon>
        <taxon>Bacillota</taxon>
        <taxon>Bacilli</taxon>
        <taxon>Bacillales</taxon>
        <taxon>Bacillaceae</taxon>
        <taxon>Bacillus</taxon>
        <taxon>Bacillus cereus group</taxon>
    </lineage>
</organism>
<feature type="domain" description="WYL" evidence="2">
    <location>
        <begin position="170"/>
        <end position="234"/>
    </location>
</feature>
<evidence type="ECO:0000259" key="2">
    <source>
        <dbReference type="Pfam" id="PF13280"/>
    </source>
</evidence>
<dbReference type="AlphaFoldDB" id="Q73DJ6"/>
<dbReference type="Pfam" id="PF13280">
    <property type="entry name" value="WYL"/>
    <property type="match status" value="1"/>
</dbReference>
<sequence>MHLILITYDVNNILTIKHDNLCHVKKKKVIHLSKAKRLLDILIFASAKKTFTAQEIADEFNISVRTVHRYILDLSDMGLPIYAEQGRNGGYKVLTNRVIPPILFTEEEAVSIFFAFQSLSYYRDLPFNTEINSVTHKLYSSLQHDAKAKIDKIRSYIAFWNPKRTIDTPLLNEVLTTAIENKDLHFQYESKSGIKTKHVHPIGVYAHDGLWYLPSYDFSRKKVLLYRVDRILSILSTEESESTFMNLEEWFNSSSNVINIPTQLHVLLTTEGVRQCKSVPYLEEFVVVNEDGTGYIHSTIDKGEINFITPLFYRLGKDAQVLEPIELIDGLRIRAKEILHMYGDEKSC</sequence>
<evidence type="ECO:0000259" key="1">
    <source>
        <dbReference type="Pfam" id="PF08279"/>
    </source>
</evidence>
<dbReference type="HOGENOM" id="CLU_041141_5_2_9"/>
<gene>
    <name evidence="4" type="ordered locus">BCE_0716</name>
</gene>
<dbReference type="InterPro" id="IPR026881">
    <property type="entry name" value="WYL_dom"/>
</dbReference>
<dbReference type="InterPro" id="IPR051534">
    <property type="entry name" value="CBASS_pafABC_assoc_protein"/>
</dbReference>
<evidence type="ECO:0000313" key="5">
    <source>
        <dbReference type="Proteomes" id="UP000002527"/>
    </source>
</evidence>
<dbReference type="InterPro" id="IPR036390">
    <property type="entry name" value="WH_DNA-bd_sf"/>
</dbReference>
<evidence type="ECO:0000313" key="4">
    <source>
        <dbReference type="EMBL" id="AAS39649.1"/>
    </source>
</evidence>
<dbReference type="PROSITE" id="PS52050">
    <property type="entry name" value="WYL"/>
    <property type="match status" value="1"/>
</dbReference>
<accession>Q73DJ6</accession>
<dbReference type="InterPro" id="IPR057727">
    <property type="entry name" value="WCX_dom"/>
</dbReference>
<dbReference type="InterPro" id="IPR036388">
    <property type="entry name" value="WH-like_DNA-bd_sf"/>
</dbReference>